<dbReference type="EC" id="1.1.3.15" evidence="3"/>
<sequence length="800" mass="87313">MAMAMEEEELLGLFQVMEALLDDPQWSEAHPQPCTETPWPGVECEVSTDDPQNPIFHITKIHVGPDILSPPCKSSAYISKSLTKLSYLKTLSIFNCFVDSPVTLPSTLFGSFSSLEHLALQSNPTLHGELPSSLGEVSSLRVLSLSQNSFQGNIPRKIGFLPCLEQLDLSYNNLSGQIPLEIGGLKSLTILDFSFNGIEGNIPHSLGQLQQLQKMDFSSNRLNGKIPFDLGMLKRLVLLDLSHNFIVGPIPQTLSGLENLEYLIMDDNPIKARIPLFIGSLLKLKLVSFSRCGLTGSIPNSFSALKNLSALSLDNNSLKGQVPPSLGLLPNLDQLNISNNMLYGVLDLNGDFIGKLGERLDVSGNNELCISDQQNKKNLSSYLEIPSCMSMMRTLNGTSIVQGPPEDPAGIKPSCSHSHYFSFCQSSELGKGINNMRNQITNVNEYEAIAKQKLPKMVYDYYASGAEEQWSLNENRDAFSKIVLRPSILIDVSKVDMTTSVLGFKISMPIMIAPTAVQKMAHPQGECAVARAASAASTIMTLSTMSNYSFDEVASTGAGIRFFQLYVGIYTVYTTNLVRRAERAGFKALVLTVDRPYIGRREADIKNGMPPNMTLKNFEGLDFGEQNKAGSSISQARRHFDASLSWKDVKWLQTITSLPILLKGVLTAEDARIGVQAGVAGIIVSNHGARQLDYVPASIMVLEEIVKGVEGRIPVFVDGGIRRGTDVYKALALGACAVFIGRPVVFSPAAEGESGVTNVLNMLREELQLTMALCGSPSLKHITRRHIFTPSDPATFPSNL</sequence>
<dbReference type="InterPro" id="IPR008259">
    <property type="entry name" value="FMN_hydac_DH_AS"/>
</dbReference>
<dbReference type="InterPro" id="IPR037396">
    <property type="entry name" value="FMN_HAD"/>
</dbReference>
<dbReference type="Pfam" id="PF13855">
    <property type="entry name" value="LRR_8"/>
    <property type="match status" value="1"/>
</dbReference>
<evidence type="ECO:0000256" key="4">
    <source>
        <dbReference type="ARBA" id="ARBA00023002"/>
    </source>
</evidence>
<reference evidence="8 9" key="1">
    <citation type="journal article" date="2023" name="Plants (Basel)">
        <title>Bridging the Gap: Combining Genomics and Transcriptomics Approaches to Understand Stylosanthes scabra, an Orphan Legume from the Brazilian Caatinga.</title>
        <authorList>
            <person name="Ferreira-Neto J.R.C."/>
            <person name="da Silva M.D."/>
            <person name="Binneck E."/>
            <person name="de Melo N.F."/>
            <person name="da Silva R.H."/>
            <person name="de Melo A.L.T.M."/>
            <person name="Pandolfi V."/>
            <person name="Bustamante F.O."/>
            <person name="Brasileiro-Vidal A.C."/>
            <person name="Benko-Iseppon A.M."/>
        </authorList>
    </citation>
    <scope>NUCLEOTIDE SEQUENCE [LARGE SCALE GENOMIC DNA]</scope>
    <source>
        <tissue evidence="8">Leaves</tissue>
    </source>
</reference>
<dbReference type="EMBL" id="JASCZI010030273">
    <property type="protein sequence ID" value="MED6120390.1"/>
    <property type="molecule type" value="Genomic_DNA"/>
</dbReference>
<dbReference type="Gene3D" id="3.20.20.70">
    <property type="entry name" value="Aldolase class I"/>
    <property type="match status" value="1"/>
</dbReference>
<evidence type="ECO:0000313" key="8">
    <source>
        <dbReference type="EMBL" id="MED6120390.1"/>
    </source>
</evidence>
<protein>
    <recommendedName>
        <fullName evidence="3">(S)-2-hydroxy-acid oxidase</fullName>
        <ecNumber evidence="3">1.1.3.15</ecNumber>
    </recommendedName>
</protein>
<dbReference type="Gene3D" id="3.80.10.10">
    <property type="entry name" value="Ribonuclease Inhibitor"/>
    <property type="match status" value="3"/>
</dbReference>
<comment type="caution">
    <text evidence="8">The sequence shown here is derived from an EMBL/GenBank/DDBJ whole genome shotgun (WGS) entry which is preliminary data.</text>
</comment>
<keyword evidence="4" id="KW-0560">Oxidoreductase</keyword>
<name>A0ABU6R8V7_9FABA</name>
<dbReference type="SUPFAM" id="SSF52058">
    <property type="entry name" value="L domain-like"/>
    <property type="match status" value="1"/>
</dbReference>
<feature type="domain" description="FMN hydroxy acid dehydrogenase" evidence="7">
    <location>
        <begin position="435"/>
        <end position="792"/>
    </location>
</feature>
<keyword evidence="5" id="KW-0576">Peroxisome</keyword>
<evidence type="ECO:0000256" key="6">
    <source>
        <dbReference type="ARBA" id="ARBA00024042"/>
    </source>
</evidence>
<evidence type="ECO:0000313" key="9">
    <source>
        <dbReference type="Proteomes" id="UP001341840"/>
    </source>
</evidence>
<dbReference type="PRINTS" id="PR00019">
    <property type="entry name" value="LEURICHRPT"/>
</dbReference>
<comment type="similarity">
    <text evidence="6">Belongs to the FMN-dependent alpha-hydroxy acid dehydrogenase family.</text>
</comment>
<organism evidence="8 9">
    <name type="scientific">Stylosanthes scabra</name>
    <dbReference type="NCBI Taxonomy" id="79078"/>
    <lineage>
        <taxon>Eukaryota</taxon>
        <taxon>Viridiplantae</taxon>
        <taxon>Streptophyta</taxon>
        <taxon>Embryophyta</taxon>
        <taxon>Tracheophyta</taxon>
        <taxon>Spermatophyta</taxon>
        <taxon>Magnoliopsida</taxon>
        <taxon>eudicotyledons</taxon>
        <taxon>Gunneridae</taxon>
        <taxon>Pentapetalae</taxon>
        <taxon>rosids</taxon>
        <taxon>fabids</taxon>
        <taxon>Fabales</taxon>
        <taxon>Fabaceae</taxon>
        <taxon>Papilionoideae</taxon>
        <taxon>50 kb inversion clade</taxon>
        <taxon>dalbergioids sensu lato</taxon>
        <taxon>Dalbergieae</taxon>
        <taxon>Pterocarpus clade</taxon>
        <taxon>Stylosanthes</taxon>
    </lineage>
</organism>
<evidence type="ECO:0000256" key="1">
    <source>
        <dbReference type="ARBA" id="ARBA00001917"/>
    </source>
</evidence>
<dbReference type="InterPro" id="IPR012133">
    <property type="entry name" value="Alpha-hydoxy_acid_DH_FMN"/>
</dbReference>
<dbReference type="PROSITE" id="PS00557">
    <property type="entry name" value="FMN_HYDROXY_ACID_DH_1"/>
    <property type="match status" value="1"/>
</dbReference>
<dbReference type="InterPro" id="IPR001611">
    <property type="entry name" value="Leu-rich_rpt"/>
</dbReference>
<dbReference type="SUPFAM" id="SSF51395">
    <property type="entry name" value="FMN-linked oxidoreductases"/>
    <property type="match status" value="1"/>
</dbReference>
<evidence type="ECO:0000256" key="2">
    <source>
        <dbReference type="ARBA" id="ARBA00004275"/>
    </source>
</evidence>
<accession>A0ABU6R8V7</accession>
<dbReference type="PANTHER" id="PTHR10578">
    <property type="entry name" value="S -2-HYDROXY-ACID OXIDASE-RELATED"/>
    <property type="match status" value="1"/>
</dbReference>
<dbReference type="Proteomes" id="UP001341840">
    <property type="component" value="Unassembled WGS sequence"/>
</dbReference>
<comment type="subcellular location">
    <subcellularLocation>
        <location evidence="2">Peroxisome</location>
    </subcellularLocation>
</comment>
<dbReference type="PROSITE" id="PS51349">
    <property type="entry name" value="FMN_HYDROXY_ACID_DH_2"/>
    <property type="match status" value="1"/>
</dbReference>
<evidence type="ECO:0000259" key="7">
    <source>
        <dbReference type="PROSITE" id="PS51349"/>
    </source>
</evidence>
<dbReference type="InterPro" id="IPR013785">
    <property type="entry name" value="Aldolase_TIM"/>
</dbReference>
<comment type="cofactor">
    <cofactor evidence="1">
        <name>FMN</name>
        <dbReference type="ChEBI" id="CHEBI:58210"/>
    </cofactor>
</comment>
<dbReference type="InterPro" id="IPR032675">
    <property type="entry name" value="LRR_dom_sf"/>
</dbReference>
<keyword evidence="9" id="KW-1185">Reference proteome</keyword>
<dbReference type="Pfam" id="PF01070">
    <property type="entry name" value="FMN_dh"/>
    <property type="match status" value="1"/>
</dbReference>
<dbReference type="Pfam" id="PF00560">
    <property type="entry name" value="LRR_1"/>
    <property type="match status" value="5"/>
</dbReference>
<dbReference type="PANTHER" id="PTHR10578:SF141">
    <property type="entry name" value="(S)-2-HYDROXY-ACID OXIDASE"/>
    <property type="match status" value="1"/>
</dbReference>
<evidence type="ECO:0000256" key="3">
    <source>
        <dbReference type="ARBA" id="ARBA00013087"/>
    </source>
</evidence>
<dbReference type="CDD" id="cd02809">
    <property type="entry name" value="alpha_hydroxyacid_oxid_FMN"/>
    <property type="match status" value="1"/>
</dbReference>
<dbReference type="InterPro" id="IPR000262">
    <property type="entry name" value="FMN-dep_DH"/>
</dbReference>
<evidence type="ECO:0000256" key="5">
    <source>
        <dbReference type="ARBA" id="ARBA00023140"/>
    </source>
</evidence>
<gene>
    <name evidence="8" type="ORF">PIB30_020404</name>
</gene>
<proteinExistence type="inferred from homology"/>